<name>A0A7S8FDJ7_9BACT</name>
<proteinExistence type="predicted"/>
<sequence>MTNDPFRGLERNLSLNVALDRAPSRKPLHLVHLSPCSGRACSYHTPSTITQSRIQAHGCPRPQQFSFLQTGPTIYRKDPYSKQHSTSRQISRICPLDLVFILQEIQRIRLSGNGTWSIESSFRHQCIQIDSVSNSIHQSNLEAYAEETHEPWGQSAHQWLLGTHGRRSLRNTISQDGNWLGADGAEIAVE</sequence>
<dbReference type="Proteomes" id="UP000593737">
    <property type="component" value="Chromosome"/>
</dbReference>
<organism evidence="1 2">
    <name type="scientific">Candidatus Nitrospira kreftii</name>
    <dbReference type="NCBI Taxonomy" id="2652173"/>
    <lineage>
        <taxon>Bacteria</taxon>
        <taxon>Pseudomonadati</taxon>
        <taxon>Nitrospirota</taxon>
        <taxon>Nitrospiria</taxon>
        <taxon>Nitrospirales</taxon>
        <taxon>Nitrospiraceae</taxon>
        <taxon>Nitrospira</taxon>
    </lineage>
</organism>
<dbReference type="KEGG" id="nkf:Nkreftii_001667"/>
<reference evidence="1 2" key="1">
    <citation type="journal article" date="2020" name="ISME J.">
        <title>Enrichment and physiological characterization of a novel comammox Nitrospira indicates ammonium inhibition of complete nitrification.</title>
        <authorList>
            <person name="Sakoula D."/>
            <person name="Koch H."/>
            <person name="Frank J."/>
            <person name="Jetten M.S.M."/>
            <person name="van Kessel M.A.H.J."/>
            <person name="Lucker S."/>
        </authorList>
    </citation>
    <scope>NUCLEOTIDE SEQUENCE [LARGE SCALE GENOMIC DNA]</scope>
    <source>
        <strain evidence="1">Comreactor17</strain>
    </source>
</reference>
<protein>
    <submittedName>
        <fullName evidence="1">Uncharacterized protein</fullName>
    </submittedName>
</protein>
<gene>
    <name evidence="1" type="ORF">Nkreftii_001667</name>
</gene>
<evidence type="ECO:0000313" key="1">
    <source>
        <dbReference type="EMBL" id="QPD03893.1"/>
    </source>
</evidence>
<dbReference type="EMBL" id="CP047423">
    <property type="protein sequence ID" value="QPD03893.1"/>
    <property type="molecule type" value="Genomic_DNA"/>
</dbReference>
<dbReference type="AlphaFoldDB" id="A0A7S8FDJ7"/>
<accession>A0A7S8FDJ7</accession>
<evidence type="ECO:0000313" key="2">
    <source>
        <dbReference type="Proteomes" id="UP000593737"/>
    </source>
</evidence>